<dbReference type="SUPFAM" id="SSF55729">
    <property type="entry name" value="Acyl-CoA N-acyltransferases (Nat)"/>
    <property type="match status" value="1"/>
</dbReference>
<dbReference type="GO" id="GO:0016747">
    <property type="term" value="F:acyltransferase activity, transferring groups other than amino-acyl groups"/>
    <property type="evidence" value="ECO:0007669"/>
    <property type="project" value="InterPro"/>
</dbReference>
<gene>
    <name evidence="7" type="ORF">FNK824_LOCUS15130</name>
    <name evidence="8" type="ORF">JBS370_LOCUS22582</name>
    <name evidence="6" type="ORF">JXQ802_LOCUS47002</name>
    <name evidence="9" type="ORF">OTI717_LOCUS26835</name>
    <name evidence="2" type="ORF">PYM288_LOCUS11847</name>
    <name evidence="3" type="ORF">RFH988_LOCUS30954</name>
    <name evidence="4" type="ORF">SEV965_LOCUS29306</name>
    <name evidence="5" type="ORF">ZHD862_LOCUS31315</name>
</gene>
<dbReference type="EMBL" id="CAJNOH010000209">
    <property type="protein sequence ID" value="CAF0945826.1"/>
    <property type="molecule type" value="Genomic_DNA"/>
</dbReference>
<name>A0A815I9Y6_9BILA</name>
<dbReference type="Gene3D" id="3.40.630.30">
    <property type="match status" value="1"/>
</dbReference>
<dbReference type="Proteomes" id="UP000663882">
    <property type="component" value="Unassembled WGS sequence"/>
</dbReference>
<dbReference type="Proteomes" id="UP000663889">
    <property type="component" value="Unassembled WGS sequence"/>
</dbReference>
<accession>A0A815I9Y6</accession>
<comment type="caution">
    <text evidence="5">The sequence shown here is derived from an EMBL/GenBank/DDBJ whole genome shotgun (WGS) entry which is preliminary data.</text>
</comment>
<dbReference type="EMBL" id="CAJOBD010003179">
    <property type="protein sequence ID" value="CAF3933383.1"/>
    <property type="molecule type" value="Genomic_DNA"/>
</dbReference>
<evidence type="ECO:0000313" key="2">
    <source>
        <dbReference type="EMBL" id="CAF0945826.1"/>
    </source>
</evidence>
<dbReference type="OrthoDB" id="5689at2759"/>
<dbReference type="Proteomes" id="UP000663870">
    <property type="component" value="Unassembled WGS sequence"/>
</dbReference>
<dbReference type="EMBL" id="CAJNOT010003126">
    <property type="protein sequence ID" value="CAF1365621.1"/>
    <property type="molecule type" value="Genomic_DNA"/>
</dbReference>
<dbReference type="Proteomes" id="UP000663864">
    <property type="component" value="Unassembled WGS sequence"/>
</dbReference>
<dbReference type="Pfam" id="PF00583">
    <property type="entry name" value="Acetyltransf_1"/>
    <property type="match status" value="1"/>
</dbReference>
<dbReference type="InterPro" id="IPR000182">
    <property type="entry name" value="GNAT_dom"/>
</dbReference>
<dbReference type="Proteomes" id="UP000663874">
    <property type="component" value="Unassembled WGS sequence"/>
</dbReference>
<dbReference type="Proteomes" id="UP000663823">
    <property type="component" value="Unassembled WGS sequence"/>
</dbReference>
<dbReference type="EMBL" id="CAJNOL010004459">
    <property type="protein sequence ID" value="CAF1588707.1"/>
    <property type="molecule type" value="Genomic_DNA"/>
</dbReference>
<protein>
    <recommendedName>
        <fullName evidence="1">N-acetyltransferase domain-containing protein</fullName>
    </recommendedName>
</protein>
<dbReference type="Proteomes" id="UP000663836">
    <property type="component" value="Unassembled WGS sequence"/>
</dbReference>
<reference evidence="5" key="1">
    <citation type="submission" date="2021-02" db="EMBL/GenBank/DDBJ databases">
        <authorList>
            <person name="Nowell W R."/>
        </authorList>
    </citation>
    <scope>NUCLEOTIDE SEQUENCE</scope>
</reference>
<organism evidence="5 10">
    <name type="scientific">Rotaria sordida</name>
    <dbReference type="NCBI Taxonomy" id="392033"/>
    <lineage>
        <taxon>Eukaryota</taxon>
        <taxon>Metazoa</taxon>
        <taxon>Spiralia</taxon>
        <taxon>Gnathifera</taxon>
        <taxon>Rotifera</taxon>
        <taxon>Eurotatoria</taxon>
        <taxon>Bdelloidea</taxon>
        <taxon>Philodinida</taxon>
        <taxon>Philodinidae</taxon>
        <taxon>Rotaria</taxon>
    </lineage>
</organism>
<dbReference type="AlphaFoldDB" id="A0A815I9Y6"/>
<dbReference type="EMBL" id="CAJOAX010005772">
    <property type="protein sequence ID" value="CAF3959711.1"/>
    <property type="molecule type" value="Genomic_DNA"/>
</dbReference>
<feature type="domain" description="N-acetyltransferase" evidence="1">
    <location>
        <begin position="24"/>
        <end position="192"/>
    </location>
</feature>
<sequence>MRAISITNRVSIDSGCTTSSSDPLVYRVATTADCDLLVTLINSSYRGELAYQGWTNENEIAYGPRTTTQAVLNKIVDDKYVVLVFFGKSDHILKGCIYLEHKPESKTAWLSTFAVRPDFQRQGYGKLILSVAENYAVNNWNVEYIELNVMIQRSELVAFYNRRGYIDTGHHQTFSLEQLKSGGALRYDLERCTMRKCVKNNENKTS</sequence>
<evidence type="ECO:0000313" key="11">
    <source>
        <dbReference type="Proteomes" id="UP000663870"/>
    </source>
</evidence>
<dbReference type="EMBL" id="CAJOBE010002159">
    <property type="protein sequence ID" value="CAF3803200.1"/>
    <property type="molecule type" value="Genomic_DNA"/>
</dbReference>
<evidence type="ECO:0000313" key="8">
    <source>
        <dbReference type="EMBL" id="CAF3933383.1"/>
    </source>
</evidence>
<evidence type="ECO:0000313" key="4">
    <source>
        <dbReference type="EMBL" id="CAF1359575.1"/>
    </source>
</evidence>
<evidence type="ECO:0000313" key="5">
    <source>
        <dbReference type="EMBL" id="CAF1365621.1"/>
    </source>
</evidence>
<dbReference type="Proteomes" id="UP000663854">
    <property type="component" value="Unassembled WGS sequence"/>
</dbReference>
<evidence type="ECO:0000313" key="6">
    <source>
        <dbReference type="EMBL" id="CAF1588707.1"/>
    </source>
</evidence>
<evidence type="ECO:0000313" key="10">
    <source>
        <dbReference type="Proteomes" id="UP000663864"/>
    </source>
</evidence>
<evidence type="ECO:0000259" key="1">
    <source>
        <dbReference type="PROSITE" id="PS51186"/>
    </source>
</evidence>
<dbReference type="EMBL" id="CAJNOO010003219">
    <property type="protein sequence ID" value="CAF1325063.1"/>
    <property type="molecule type" value="Genomic_DNA"/>
</dbReference>
<dbReference type="PROSITE" id="PS51186">
    <property type="entry name" value="GNAT"/>
    <property type="match status" value="1"/>
</dbReference>
<evidence type="ECO:0000313" key="3">
    <source>
        <dbReference type="EMBL" id="CAF1325063.1"/>
    </source>
</evidence>
<evidence type="ECO:0000313" key="7">
    <source>
        <dbReference type="EMBL" id="CAF3803200.1"/>
    </source>
</evidence>
<evidence type="ECO:0000313" key="9">
    <source>
        <dbReference type="EMBL" id="CAF3959711.1"/>
    </source>
</evidence>
<keyword evidence="11" id="KW-1185">Reference proteome</keyword>
<dbReference type="EMBL" id="CAJNOU010002933">
    <property type="protein sequence ID" value="CAF1359575.1"/>
    <property type="molecule type" value="Genomic_DNA"/>
</dbReference>
<dbReference type="InterPro" id="IPR016181">
    <property type="entry name" value="Acyl_CoA_acyltransferase"/>
</dbReference>
<proteinExistence type="predicted"/>
<dbReference type="CDD" id="cd04301">
    <property type="entry name" value="NAT_SF"/>
    <property type="match status" value="1"/>
</dbReference>